<reference evidence="20" key="1">
    <citation type="submission" date="2013-11" db="EMBL/GenBank/DDBJ databases">
        <title>Genome sequence of the fusiform rust pathogen reveals effectors for host alternation and coevolution with pine.</title>
        <authorList>
            <consortium name="DOE Joint Genome Institute"/>
            <person name="Smith K."/>
            <person name="Pendleton A."/>
            <person name="Kubisiak T."/>
            <person name="Anderson C."/>
            <person name="Salamov A."/>
            <person name="Aerts A."/>
            <person name="Riley R."/>
            <person name="Clum A."/>
            <person name="Lindquist E."/>
            <person name="Ence D."/>
            <person name="Campbell M."/>
            <person name="Kronenberg Z."/>
            <person name="Feau N."/>
            <person name="Dhillon B."/>
            <person name="Hamelin R."/>
            <person name="Burleigh J."/>
            <person name="Smith J."/>
            <person name="Yandell M."/>
            <person name="Nelson C."/>
            <person name="Grigoriev I."/>
            <person name="Davis J."/>
        </authorList>
    </citation>
    <scope>NUCLEOTIDE SEQUENCE</scope>
    <source>
        <strain evidence="20">G11</strain>
    </source>
</reference>
<keyword evidence="10" id="KW-0479">Metal-binding</keyword>
<feature type="transmembrane region" description="Helical" evidence="19">
    <location>
        <begin position="221"/>
        <end position="241"/>
    </location>
</feature>
<dbReference type="PANTHER" id="PTHR10571:SF0">
    <property type="entry name" value="UDP-N-ACETYLGLUCOSAMINE--DOLICHYL-PHOSPHATE N-ACETYLGLUCOSAMINEPHOSPHOTRANSFERASE"/>
    <property type="match status" value="1"/>
</dbReference>
<comment type="function">
    <text evidence="17">UDP-N-acetylglucosamine--dolichyl-phosphate N-acetylglucosaminephosphotransferase that operates in the biosynthetic pathway of dolichol-linked oligosaccharides, the glycan precursors employed in protein asparagine (N)-glycosylation. The assembly of dolichol-linked oligosaccharides begins on the cytosolic side of the endoplasmic reticulum membrane and finishes in its lumen. The sequential addition of sugars to dolichol pyrophosphate produces dolichol-linked oligosaccharides containing fourteen sugars, including two GlcNAcs, nine mannoses and three glucoses. Once assembled, the oligosaccharide is transferred from the lipid to nascent proteins by oligosaccharyltransferases. Catalyzes the initial step of dolichol-linked oligosaccharide biosynthesis, transfering GlcNAc-1-P from cytosolic UDP-GlcNAc onto the carrier lipid dolichyl phosphate (P-dolichol), yielding GlcNAc-P-P-dolichol embedded in the cytoplasmic leaflet of the endoplasmic reticulum membrane.</text>
</comment>
<keyword evidence="12" id="KW-0460">Magnesium</keyword>
<evidence type="ECO:0000313" key="20">
    <source>
        <dbReference type="EMBL" id="KAG0146797.1"/>
    </source>
</evidence>
<comment type="pathway">
    <text evidence="3">Protein modification; protein glycosylation.</text>
</comment>
<dbReference type="EMBL" id="MU167256">
    <property type="protein sequence ID" value="KAG0146797.1"/>
    <property type="molecule type" value="Genomic_DNA"/>
</dbReference>
<evidence type="ECO:0000256" key="9">
    <source>
        <dbReference type="ARBA" id="ARBA00022692"/>
    </source>
</evidence>
<name>A0A9P6TBZ5_9BASI</name>
<evidence type="ECO:0000256" key="4">
    <source>
        <dbReference type="ARBA" id="ARBA00009317"/>
    </source>
</evidence>
<evidence type="ECO:0000256" key="19">
    <source>
        <dbReference type="SAM" id="Phobius"/>
    </source>
</evidence>
<dbReference type="AlphaFoldDB" id="A0A9P6TBZ5"/>
<dbReference type="EC" id="2.7.8.15" evidence="5"/>
<sequence length="496" mass="54098">MSAITLIANLCFSLTAYQLTSTLIPLLAPTLISAGLKGKDLLKRQSTGGGGFPANTLTSTSKNAAVLKSQQSDPSTKEANASEFIPESTGLIAGSIYVLVLSVFVPLPYYTHFLYGPEAPGSTAFSSVAEQHPGQLPRISNVPFPHSSLSASLASILSLLTAVFLGFLDDVFDIRWRFKLPIPVISSVPLLTTYAAASGATDIIIPRIFGLRSLFRVEATHGLLSIGDSSSLLIGPLYYLYMSMLSTFCTNSINILAGVNGVEVGQSIVICLSIIFNDLLYIKLDLQDFGIQKQYSLGLSRGSQQLEDRHLFSFCLMCPLLAVMLALIKYNWYPARTFVGDTFCYFAGMAFAVVGILGHFSKTVLLFFIPQILNFLYSCPQLFGLIPIPRHRLPARDPSTNLLRPSMVHFIQPCRAGRGLLAAESLGLVRLLKNKEGKVIGCSNLTVLNLLLIWCGEMREDRLTMVVMGFQVLGSLIGFGIRYGMSGLFYDLSLRR</sequence>
<evidence type="ECO:0000256" key="16">
    <source>
        <dbReference type="ARBA" id="ARBA00033238"/>
    </source>
</evidence>
<feature type="transmembrane region" description="Helical" evidence="19">
    <location>
        <begin position="311"/>
        <end position="330"/>
    </location>
</feature>
<evidence type="ECO:0000256" key="12">
    <source>
        <dbReference type="ARBA" id="ARBA00022842"/>
    </source>
</evidence>
<feature type="transmembrane region" description="Helical" evidence="19">
    <location>
        <begin position="463"/>
        <end position="485"/>
    </location>
</feature>
<dbReference type="GO" id="GO:0006488">
    <property type="term" value="P:dolichol-linked oligosaccharide biosynthetic process"/>
    <property type="evidence" value="ECO:0007669"/>
    <property type="project" value="InterPro"/>
</dbReference>
<keyword evidence="11" id="KW-0256">Endoplasmic reticulum</keyword>
<evidence type="ECO:0000256" key="3">
    <source>
        <dbReference type="ARBA" id="ARBA00004922"/>
    </source>
</evidence>
<evidence type="ECO:0000256" key="8">
    <source>
        <dbReference type="ARBA" id="ARBA00022679"/>
    </source>
</evidence>
<evidence type="ECO:0000313" key="21">
    <source>
        <dbReference type="Proteomes" id="UP000886653"/>
    </source>
</evidence>
<comment type="catalytic activity">
    <reaction evidence="18">
        <text>a di-trans,poly-cis-dolichyl phosphate + UDP-N-acetyl-alpha-D-glucosamine = an N-acetyl-alpha-D-glucosaminyl-diphospho-di-trans,poly-cis-dolichol + UMP</text>
        <dbReference type="Rhea" id="RHEA:13289"/>
        <dbReference type="Rhea" id="RHEA-COMP:19498"/>
        <dbReference type="Rhea" id="RHEA-COMP:19507"/>
        <dbReference type="ChEBI" id="CHEBI:57683"/>
        <dbReference type="ChEBI" id="CHEBI:57705"/>
        <dbReference type="ChEBI" id="CHEBI:57865"/>
        <dbReference type="ChEBI" id="CHEBI:58427"/>
        <dbReference type="EC" id="2.7.8.15"/>
    </reaction>
    <physiologicalReaction direction="left-to-right" evidence="18">
        <dbReference type="Rhea" id="RHEA:13290"/>
    </physiologicalReaction>
</comment>
<gene>
    <name evidence="20" type="ORF">CROQUDRAFT_43927</name>
</gene>
<evidence type="ECO:0000256" key="15">
    <source>
        <dbReference type="ARBA" id="ARBA00029567"/>
    </source>
</evidence>
<keyword evidence="13 19" id="KW-1133">Transmembrane helix</keyword>
<dbReference type="GO" id="GO:0005789">
    <property type="term" value="C:endoplasmic reticulum membrane"/>
    <property type="evidence" value="ECO:0007669"/>
    <property type="project" value="UniProtKB-SubCell"/>
</dbReference>
<feature type="transmembrane region" description="Helical" evidence="19">
    <location>
        <begin position="16"/>
        <end position="36"/>
    </location>
</feature>
<comment type="similarity">
    <text evidence="4">Belongs to the glycosyltransferase 4 family.</text>
</comment>
<dbReference type="InterPro" id="IPR000715">
    <property type="entry name" value="Glycosyl_transferase_4"/>
</dbReference>
<keyword evidence="7" id="KW-0328">Glycosyltransferase</keyword>
<dbReference type="GO" id="GO:0046872">
    <property type="term" value="F:metal ion binding"/>
    <property type="evidence" value="ECO:0007669"/>
    <property type="project" value="UniProtKB-KW"/>
</dbReference>
<protein>
    <recommendedName>
        <fullName evidence="6">UDP-N-acetylglucosamine--dolichyl-phosphate N-acetylglucosaminephosphotransferase</fullName>
        <ecNumber evidence="5">2.7.8.15</ecNumber>
    </recommendedName>
    <alternativeName>
        <fullName evidence="15">GlcNAc-1-P transferase</fullName>
    </alternativeName>
    <alternativeName>
        <fullName evidence="16">N-acetylglucosamine-1-phosphate transferase</fullName>
    </alternativeName>
</protein>
<evidence type="ECO:0000256" key="1">
    <source>
        <dbReference type="ARBA" id="ARBA00001946"/>
    </source>
</evidence>
<keyword evidence="9 19" id="KW-0812">Transmembrane</keyword>
<evidence type="ECO:0000256" key="10">
    <source>
        <dbReference type="ARBA" id="ARBA00022723"/>
    </source>
</evidence>
<feature type="transmembrane region" description="Helical" evidence="19">
    <location>
        <begin position="342"/>
        <end position="360"/>
    </location>
</feature>
<comment type="subcellular location">
    <subcellularLocation>
        <location evidence="2">Endoplasmic reticulum membrane</location>
        <topology evidence="2">Multi-pass membrane protein</topology>
    </subcellularLocation>
</comment>
<evidence type="ECO:0000256" key="17">
    <source>
        <dbReference type="ARBA" id="ARBA00044717"/>
    </source>
</evidence>
<feature type="transmembrane region" description="Helical" evidence="19">
    <location>
        <begin position="180"/>
        <end position="201"/>
    </location>
</feature>
<dbReference type="InterPro" id="IPR033895">
    <property type="entry name" value="GPT"/>
</dbReference>
<dbReference type="CDD" id="cd06855">
    <property type="entry name" value="GT_GPT_euk"/>
    <property type="match status" value="1"/>
</dbReference>
<organism evidence="20 21">
    <name type="scientific">Cronartium quercuum f. sp. fusiforme G11</name>
    <dbReference type="NCBI Taxonomy" id="708437"/>
    <lineage>
        <taxon>Eukaryota</taxon>
        <taxon>Fungi</taxon>
        <taxon>Dikarya</taxon>
        <taxon>Basidiomycota</taxon>
        <taxon>Pucciniomycotina</taxon>
        <taxon>Pucciniomycetes</taxon>
        <taxon>Pucciniales</taxon>
        <taxon>Coleosporiaceae</taxon>
        <taxon>Cronartium</taxon>
    </lineage>
</organism>
<evidence type="ECO:0000256" key="7">
    <source>
        <dbReference type="ARBA" id="ARBA00022676"/>
    </source>
</evidence>
<keyword evidence="21" id="KW-1185">Reference proteome</keyword>
<accession>A0A9P6TBZ5</accession>
<evidence type="ECO:0000256" key="5">
    <source>
        <dbReference type="ARBA" id="ARBA00013225"/>
    </source>
</evidence>
<proteinExistence type="inferred from homology"/>
<keyword evidence="8" id="KW-0808">Transferase</keyword>
<evidence type="ECO:0000256" key="2">
    <source>
        <dbReference type="ARBA" id="ARBA00004477"/>
    </source>
</evidence>
<dbReference type="PANTHER" id="PTHR10571">
    <property type="entry name" value="UDP-N-ACETYLGLUCOSAMINE--DOLICHYL-PHOSPHATE N-ACETYLGLUCOSAMINEPHOSPHOTRANSFERASE"/>
    <property type="match status" value="1"/>
</dbReference>
<evidence type="ECO:0000256" key="14">
    <source>
        <dbReference type="ARBA" id="ARBA00023136"/>
    </source>
</evidence>
<evidence type="ECO:0000256" key="13">
    <source>
        <dbReference type="ARBA" id="ARBA00022989"/>
    </source>
</evidence>
<feature type="transmembrane region" description="Helical" evidence="19">
    <location>
        <begin position="253"/>
        <end position="276"/>
    </location>
</feature>
<feature type="transmembrane region" description="Helical" evidence="19">
    <location>
        <begin position="149"/>
        <end position="168"/>
    </location>
</feature>
<comment type="cofactor">
    <cofactor evidence="1">
        <name>Mg(2+)</name>
        <dbReference type="ChEBI" id="CHEBI:18420"/>
    </cofactor>
</comment>
<dbReference type="Pfam" id="PF00953">
    <property type="entry name" value="Glycos_transf_4"/>
    <property type="match status" value="1"/>
</dbReference>
<evidence type="ECO:0000256" key="6">
    <source>
        <dbReference type="ARBA" id="ARBA00017659"/>
    </source>
</evidence>
<keyword evidence="14 19" id="KW-0472">Membrane</keyword>
<comment type="caution">
    <text evidence="20">The sequence shown here is derived from an EMBL/GenBank/DDBJ whole genome shotgun (WGS) entry which is preliminary data.</text>
</comment>
<feature type="transmembrane region" description="Helical" evidence="19">
    <location>
        <begin position="91"/>
        <end position="110"/>
    </location>
</feature>
<dbReference type="OrthoDB" id="10262326at2759"/>
<dbReference type="GO" id="GO:0016757">
    <property type="term" value="F:glycosyltransferase activity"/>
    <property type="evidence" value="ECO:0007669"/>
    <property type="project" value="UniProtKB-KW"/>
</dbReference>
<dbReference type="GO" id="GO:0003975">
    <property type="term" value="F:UDP-N-acetylglucosamine-dolichyl-phosphate N-acetylglucosaminephosphotransferase activity"/>
    <property type="evidence" value="ECO:0007669"/>
    <property type="project" value="UniProtKB-EC"/>
</dbReference>
<evidence type="ECO:0000256" key="11">
    <source>
        <dbReference type="ARBA" id="ARBA00022824"/>
    </source>
</evidence>
<dbReference type="Proteomes" id="UP000886653">
    <property type="component" value="Unassembled WGS sequence"/>
</dbReference>
<feature type="transmembrane region" description="Helical" evidence="19">
    <location>
        <begin position="366"/>
        <end position="386"/>
    </location>
</feature>
<evidence type="ECO:0000256" key="18">
    <source>
        <dbReference type="ARBA" id="ARBA00045078"/>
    </source>
</evidence>